<comment type="caution">
    <text evidence="2">The sequence shown here is derived from an EMBL/GenBank/DDBJ whole genome shotgun (WGS) entry which is preliminary data.</text>
</comment>
<dbReference type="PANTHER" id="PTHR23088">
    <property type="entry name" value="NITRILASE-RELATED"/>
    <property type="match status" value="1"/>
</dbReference>
<dbReference type="GO" id="GO:0016787">
    <property type="term" value="F:hydrolase activity"/>
    <property type="evidence" value="ECO:0007669"/>
    <property type="project" value="UniProtKB-KW"/>
</dbReference>
<keyword evidence="2" id="KW-0378">Hydrolase</keyword>
<proteinExistence type="predicted"/>
<feature type="domain" description="CN hydrolase" evidence="1">
    <location>
        <begin position="4"/>
        <end position="252"/>
    </location>
</feature>
<evidence type="ECO:0000313" key="3">
    <source>
        <dbReference type="Proteomes" id="UP001327093"/>
    </source>
</evidence>
<dbReference type="Proteomes" id="UP001327093">
    <property type="component" value="Unassembled WGS sequence"/>
</dbReference>
<dbReference type="EMBL" id="JAWLNX010000019">
    <property type="protein sequence ID" value="MEB3370523.1"/>
    <property type="molecule type" value="Genomic_DNA"/>
</dbReference>
<dbReference type="InterPro" id="IPR003010">
    <property type="entry name" value="C-N_Hydrolase"/>
</dbReference>
<dbReference type="Gene3D" id="3.60.110.10">
    <property type="entry name" value="Carbon-nitrogen hydrolase"/>
    <property type="match status" value="1"/>
</dbReference>
<protein>
    <submittedName>
        <fullName evidence="2">Nitrilase-related carbon-nitrogen hydrolase</fullName>
    </submittedName>
</protein>
<dbReference type="Pfam" id="PF00795">
    <property type="entry name" value="CN_hydrolase"/>
    <property type="match status" value="1"/>
</dbReference>
<name>A0ABU6AG31_9PSEU</name>
<dbReference type="InterPro" id="IPR036526">
    <property type="entry name" value="C-N_Hydrolase_sf"/>
</dbReference>
<dbReference type="PROSITE" id="PS50263">
    <property type="entry name" value="CN_HYDROLASE"/>
    <property type="match status" value="1"/>
</dbReference>
<accession>A0ABU6AG31</accession>
<keyword evidence="3" id="KW-1185">Reference proteome</keyword>
<reference evidence="2 3" key="1">
    <citation type="submission" date="2023-10" db="EMBL/GenBank/DDBJ databases">
        <title>Saccharopolyspora sp. nov., isolated from mangrove soil.</title>
        <authorList>
            <person name="Lu Y."/>
            <person name="Liu W."/>
        </authorList>
    </citation>
    <scope>NUCLEOTIDE SEQUENCE [LARGE SCALE GENOMIC DNA]</scope>
    <source>
        <strain evidence="2 3">S2-29</strain>
    </source>
</reference>
<evidence type="ECO:0000259" key="1">
    <source>
        <dbReference type="PROSITE" id="PS50263"/>
    </source>
</evidence>
<gene>
    <name evidence="2" type="ORF">R4I43_24260</name>
</gene>
<organism evidence="2 3">
    <name type="scientific">Saccharopolyspora mangrovi</name>
    <dbReference type="NCBI Taxonomy" id="3082379"/>
    <lineage>
        <taxon>Bacteria</taxon>
        <taxon>Bacillati</taxon>
        <taxon>Actinomycetota</taxon>
        <taxon>Actinomycetes</taxon>
        <taxon>Pseudonocardiales</taxon>
        <taxon>Pseudonocardiaceae</taxon>
        <taxon>Saccharopolyspora</taxon>
    </lineage>
</organism>
<evidence type="ECO:0000313" key="2">
    <source>
        <dbReference type="EMBL" id="MEB3370523.1"/>
    </source>
</evidence>
<sequence>MAELTVATAQLELRAETSLDTYVEHVDALVERAAAEGAELVVFPEMSSTGLLGSITDHTVTTQSIVSDYWDVLPRYIDDIVDSTIASAHNHGITVLGGSHNRRADDGTLRNTAYLVHPDGRVEQQDKMHLTPQEHSLGTRGGDQLLITQIGPFTAGLLICADIQFPELSRYLVRNGVDLILCPSLTWNRRGVHRVRTGCQARAIENQLYVVMSPLVGHSGLPADAPMHAVGRALVSTPVDRTMGINDGILALGAETGEDLVITALDHDLLMASRDEPEAPGLKLQRPDLYAGLMP</sequence>
<dbReference type="PANTHER" id="PTHR23088:SF50">
    <property type="entry name" value="HYDROLASE YHCX"/>
    <property type="match status" value="1"/>
</dbReference>
<dbReference type="SUPFAM" id="SSF56317">
    <property type="entry name" value="Carbon-nitrogen hydrolase"/>
    <property type="match status" value="1"/>
</dbReference>
<dbReference type="RefSeq" id="WP_324267999.1">
    <property type="nucleotide sequence ID" value="NZ_JAWLNX010000019.1"/>
</dbReference>